<feature type="domain" description="Gfo/Idh/MocA-like oxidoreductase N-terminal" evidence="1">
    <location>
        <begin position="2"/>
        <end position="117"/>
    </location>
</feature>
<dbReference type="RefSeq" id="WP_218324902.1">
    <property type="nucleotide sequence ID" value="NZ_JAHUZB010000002.1"/>
</dbReference>
<dbReference type="InterPro" id="IPR055170">
    <property type="entry name" value="GFO_IDH_MocA-like_dom"/>
</dbReference>
<dbReference type="Pfam" id="PF22725">
    <property type="entry name" value="GFO_IDH_MocA_C3"/>
    <property type="match status" value="1"/>
</dbReference>
<dbReference type="Proteomes" id="UP000774130">
    <property type="component" value="Unassembled WGS sequence"/>
</dbReference>
<evidence type="ECO:0000313" key="3">
    <source>
        <dbReference type="EMBL" id="MBV7389834.1"/>
    </source>
</evidence>
<proteinExistence type="predicted"/>
<dbReference type="PANTHER" id="PTHR43054:SF1">
    <property type="entry name" value="SCYLLO-INOSITOL 2-DEHYDROGENASE (NADP(+)) IOLU"/>
    <property type="match status" value="1"/>
</dbReference>
<name>A0ABS6TAA9_9ENTE</name>
<protein>
    <submittedName>
        <fullName evidence="3">Gfo/Idh/MocA family oxidoreductase</fullName>
    </submittedName>
</protein>
<keyword evidence="4" id="KW-1185">Reference proteome</keyword>
<feature type="domain" description="GFO/IDH/MocA-like oxidoreductase" evidence="2">
    <location>
        <begin position="163"/>
        <end position="247"/>
    </location>
</feature>
<sequence>MIKLGIIGTNWITDQFVEAALESKKYHLKAVYSRELETAKKFGEKYAGKIEYADDLTTFFNLAIDTVYIASPNSLHFPQAKQAVLAGKNVIVEKPAFSNPTEFEELVHLANQKRVFFFEAARNIHEESFKAITNRLPDNDHIIGADLSFMKYSSRYDLVLAGEEPNIFSPHFSGGAVMDLGVYPIYAAIAWFGMPRESHYFSQKIATDVDGIGFAILRYETFDVSIRTGKISDSYQKSEIYLDEGTLVLNAINSINQAAFHRHDKSVEEISLQSLENPMIEEALDFAKIMNHPKDVELGELYQEWVELARNVNQVLYDLRKSAGIVFDADQK</sequence>
<evidence type="ECO:0000313" key="4">
    <source>
        <dbReference type="Proteomes" id="UP000774130"/>
    </source>
</evidence>
<dbReference type="PANTHER" id="PTHR43054">
    <property type="match status" value="1"/>
</dbReference>
<dbReference type="Pfam" id="PF01408">
    <property type="entry name" value="GFO_IDH_MocA"/>
    <property type="match status" value="1"/>
</dbReference>
<accession>A0ABS6TAA9</accession>
<dbReference type="EMBL" id="JAHUZB010000002">
    <property type="protein sequence ID" value="MBV7389834.1"/>
    <property type="molecule type" value="Genomic_DNA"/>
</dbReference>
<reference evidence="3 4" key="1">
    <citation type="submission" date="2021-06" db="EMBL/GenBank/DDBJ databases">
        <title>Enterococcus alishanensis sp. nov., a novel lactic acid bacterium isolated from fresh coffee beans.</title>
        <authorList>
            <person name="Chen Y.-S."/>
        </authorList>
    </citation>
    <scope>NUCLEOTIDE SEQUENCE [LARGE SCALE GENOMIC DNA]</scope>
    <source>
        <strain evidence="3 4">ALS3</strain>
    </source>
</reference>
<organism evidence="3 4">
    <name type="scientific">Enterococcus alishanensis</name>
    <dbReference type="NCBI Taxonomy" id="1303817"/>
    <lineage>
        <taxon>Bacteria</taxon>
        <taxon>Bacillati</taxon>
        <taxon>Bacillota</taxon>
        <taxon>Bacilli</taxon>
        <taxon>Lactobacillales</taxon>
        <taxon>Enterococcaceae</taxon>
        <taxon>Enterococcus</taxon>
    </lineage>
</organism>
<comment type="caution">
    <text evidence="3">The sequence shown here is derived from an EMBL/GenBank/DDBJ whole genome shotgun (WGS) entry which is preliminary data.</text>
</comment>
<gene>
    <name evidence="3" type="ORF">KUA55_04015</name>
</gene>
<evidence type="ECO:0000259" key="2">
    <source>
        <dbReference type="Pfam" id="PF22725"/>
    </source>
</evidence>
<dbReference type="InterPro" id="IPR000683">
    <property type="entry name" value="Gfo/Idh/MocA-like_OxRdtase_N"/>
</dbReference>
<evidence type="ECO:0000259" key="1">
    <source>
        <dbReference type="Pfam" id="PF01408"/>
    </source>
</evidence>